<evidence type="ECO:0000256" key="6">
    <source>
        <dbReference type="ARBA" id="ARBA00023242"/>
    </source>
</evidence>
<feature type="compositionally biased region" description="Low complexity" evidence="8">
    <location>
        <begin position="1"/>
        <end position="37"/>
    </location>
</feature>
<evidence type="ECO:0000313" key="10">
    <source>
        <dbReference type="EMBL" id="GMR43431.1"/>
    </source>
</evidence>
<feature type="region of interest" description="Disordered" evidence="8">
    <location>
        <begin position="1"/>
        <end position="38"/>
    </location>
</feature>
<feature type="compositionally biased region" description="Polar residues" evidence="8">
    <location>
        <begin position="187"/>
        <end position="197"/>
    </location>
</feature>
<feature type="region of interest" description="Disordered" evidence="8">
    <location>
        <begin position="221"/>
        <end position="286"/>
    </location>
</feature>
<feature type="non-terminal residue" evidence="10">
    <location>
        <position position="1"/>
    </location>
</feature>
<keyword evidence="6" id="KW-0539">Nucleus</keyword>
<dbReference type="PROSITE" id="PS00028">
    <property type="entry name" value="ZINC_FINGER_C2H2_1"/>
    <property type="match status" value="3"/>
</dbReference>
<keyword evidence="5" id="KW-0862">Zinc</keyword>
<keyword evidence="3" id="KW-0677">Repeat</keyword>
<dbReference type="PROSITE" id="PS50157">
    <property type="entry name" value="ZINC_FINGER_C2H2_2"/>
    <property type="match status" value="2"/>
</dbReference>
<comment type="caution">
    <text evidence="10">The sequence shown here is derived from an EMBL/GenBank/DDBJ whole genome shotgun (WGS) entry which is preliminary data.</text>
</comment>
<keyword evidence="11" id="KW-1185">Reference proteome</keyword>
<dbReference type="InterPro" id="IPR036236">
    <property type="entry name" value="Znf_C2H2_sf"/>
</dbReference>
<evidence type="ECO:0000313" key="11">
    <source>
        <dbReference type="Proteomes" id="UP001328107"/>
    </source>
</evidence>
<keyword evidence="4 7" id="KW-0863">Zinc-finger</keyword>
<dbReference type="GO" id="GO:0008270">
    <property type="term" value="F:zinc ion binding"/>
    <property type="evidence" value="ECO:0007669"/>
    <property type="project" value="UniProtKB-KW"/>
</dbReference>
<gene>
    <name evidence="10" type="ORF">PMAYCL1PPCAC_13626</name>
</gene>
<reference evidence="11" key="1">
    <citation type="submission" date="2022-10" db="EMBL/GenBank/DDBJ databases">
        <title>Genome assembly of Pristionchus species.</title>
        <authorList>
            <person name="Yoshida K."/>
            <person name="Sommer R.J."/>
        </authorList>
    </citation>
    <scope>NUCLEOTIDE SEQUENCE [LARGE SCALE GENOMIC DNA]</scope>
    <source>
        <strain evidence="11">RS5460</strain>
    </source>
</reference>
<evidence type="ECO:0000256" key="4">
    <source>
        <dbReference type="ARBA" id="ARBA00022771"/>
    </source>
</evidence>
<evidence type="ECO:0000256" key="1">
    <source>
        <dbReference type="ARBA" id="ARBA00004123"/>
    </source>
</evidence>
<comment type="subcellular location">
    <subcellularLocation>
        <location evidence="1">Nucleus</location>
    </subcellularLocation>
</comment>
<proteinExistence type="predicted"/>
<organism evidence="10 11">
    <name type="scientific">Pristionchus mayeri</name>
    <dbReference type="NCBI Taxonomy" id="1317129"/>
    <lineage>
        <taxon>Eukaryota</taxon>
        <taxon>Metazoa</taxon>
        <taxon>Ecdysozoa</taxon>
        <taxon>Nematoda</taxon>
        <taxon>Chromadorea</taxon>
        <taxon>Rhabditida</taxon>
        <taxon>Rhabditina</taxon>
        <taxon>Diplogasteromorpha</taxon>
        <taxon>Diplogasteroidea</taxon>
        <taxon>Neodiplogasteridae</taxon>
        <taxon>Pristionchus</taxon>
    </lineage>
</organism>
<dbReference type="PANTHER" id="PTHR24406">
    <property type="entry name" value="TRANSCRIPTIONAL REPRESSOR CTCFL-RELATED"/>
    <property type="match status" value="1"/>
</dbReference>
<name>A0AAN5CHB8_9BILA</name>
<protein>
    <recommendedName>
        <fullName evidence="9">C2H2-type domain-containing protein</fullName>
    </recommendedName>
</protein>
<feature type="region of interest" description="Disordered" evidence="8">
    <location>
        <begin position="149"/>
        <end position="202"/>
    </location>
</feature>
<feature type="compositionally biased region" description="Acidic residues" evidence="8">
    <location>
        <begin position="258"/>
        <end position="274"/>
    </location>
</feature>
<evidence type="ECO:0000256" key="3">
    <source>
        <dbReference type="ARBA" id="ARBA00022737"/>
    </source>
</evidence>
<feature type="region of interest" description="Disordered" evidence="8">
    <location>
        <begin position="665"/>
        <end position="707"/>
    </location>
</feature>
<dbReference type="InterPro" id="IPR050888">
    <property type="entry name" value="ZnF_C2H2-type_TF"/>
</dbReference>
<evidence type="ECO:0000256" key="8">
    <source>
        <dbReference type="SAM" id="MobiDB-lite"/>
    </source>
</evidence>
<dbReference type="Gene3D" id="3.30.160.60">
    <property type="entry name" value="Classic Zinc Finger"/>
    <property type="match status" value="2"/>
</dbReference>
<sequence>SVEASPPASTMTSSETPPPSVATTTATPPPSSTSAEPHAFSKLTFRTLERNSNMIFALATSSKGSLISRVSLAANELLREIAEKKVEEKTLKTLEFYVIKDQLKMDGAEPLIFLAQSILAMARSIGGFEDTVVQPPAFSLKPPMYFGDGEDGDDNVFARPSGSRAKTQEFPLFRNDEPAADGEILDTSDNTETSAASTEKDKPVTAVNDWCVKMRPTYKFRPLTPEGDKKDERTPTPSPPPSPTLRALLNMKRKRTEGDEEETDQEENEDDEETQQNTTASSSVDKEGLQCPMCDTFFYAQHQLESHLVGYHRMKPTFGDTTSNSSDFQPSVSSAHNSVVGGSASILSTRPLNGFGQQRKEGGGGTAHMKATELIRTSATTVTSPGGTVRHYSSPSNAARAAAKAAAAAANGVFRPNAPSKPYTCRQCGVVLTSQQMYASHVRYNHPKEKMGENGTPTTKPKSTSDRNRETAIVHLVLDDGSKAFKCRRCDKVFDSAQKVAGHSRHCLLVFEGKARPANQGPVPTEDRPYTVYRCGLNSDLARTCPYCGELLPSIRKVDKHVRMVHEQARHEVYGCSTCDRRFVTLGGIENHWLHYGDCPHGVLTVHKDGMVTCADIGEIPPPLKRPKMMLEAEAAAAARLRDSDEDPSVAIVNSILGAHGFMRKNREAPELSPEADMEDSERMEMGLEDEEETETAPDLEEYGEEEDELLMNGSSHLDEDEDDEGRLIIKEEEEEEEVTDKKGKVMISMKLISCKHCKFIAKNRATMDEHVVENHPEHALMDDEDDGLPTTSESPDEEHNQAMNGSASRRNGKTAAATPRTRQTGEMRRMLGIAD</sequence>
<evidence type="ECO:0000256" key="2">
    <source>
        <dbReference type="ARBA" id="ARBA00022723"/>
    </source>
</evidence>
<dbReference type="SUPFAM" id="SSF57667">
    <property type="entry name" value="beta-beta-alpha zinc fingers"/>
    <property type="match status" value="1"/>
</dbReference>
<dbReference type="SMART" id="SM00355">
    <property type="entry name" value="ZnF_C2H2"/>
    <property type="match status" value="6"/>
</dbReference>
<dbReference type="InterPro" id="IPR013087">
    <property type="entry name" value="Znf_C2H2_type"/>
</dbReference>
<dbReference type="EMBL" id="BTRK01000003">
    <property type="protein sequence ID" value="GMR43431.1"/>
    <property type="molecule type" value="Genomic_DNA"/>
</dbReference>
<feature type="region of interest" description="Disordered" evidence="8">
    <location>
        <begin position="447"/>
        <end position="468"/>
    </location>
</feature>
<evidence type="ECO:0000256" key="5">
    <source>
        <dbReference type="ARBA" id="ARBA00022833"/>
    </source>
</evidence>
<feature type="region of interest" description="Disordered" evidence="8">
    <location>
        <begin position="778"/>
        <end position="836"/>
    </location>
</feature>
<keyword evidence="2" id="KW-0479">Metal-binding</keyword>
<feature type="compositionally biased region" description="Acidic residues" evidence="8">
    <location>
        <begin position="687"/>
        <end position="707"/>
    </location>
</feature>
<accession>A0AAN5CHB8</accession>
<feature type="domain" description="C2H2-type" evidence="9">
    <location>
        <begin position="423"/>
        <end position="451"/>
    </location>
</feature>
<feature type="domain" description="C2H2-type" evidence="9">
    <location>
        <begin position="485"/>
        <end position="517"/>
    </location>
</feature>
<dbReference type="Proteomes" id="UP001328107">
    <property type="component" value="Unassembled WGS sequence"/>
</dbReference>
<evidence type="ECO:0000256" key="7">
    <source>
        <dbReference type="PROSITE-ProRule" id="PRU00042"/>
    </source>
</evidence>
<dbReference type="GO" id="GO:0005634">
    <property type="term" value="C:nucleus"/>
    <property type="evidence" value="ECO:0007669"/>
    <property type="project" value="UniProtKB-SubCell"/>
</dbReference>
<evidence type="ECO:0000259" key="9">
    <source>
        <dbReference type="PROSITE" id="PS50157"/>
    </source>
</evidence>
<dbReference type="AlphaFoldDB" id="A0AAN5CHB8"/>